<keyword evidence="3 7" id="KW-0732">Signal</keyword>
<evidence type="ECO:0000256" key="3">
    <source>
        <dbReference type="ARBA" id="ARBA00022729"/>
    </source>
</evidence>
<dbReference type="AlphaFoldDB" id="V5HMT4"/>
<dbReference type="InterPro" id="IPR021971">
    <property type="entry name" value="Salp15"/>
</dbReference>
<feature type="signal peptide" evidence="7">
    <location>
        <begin position="1"/>
        <end position="19"/>
    </location>
</feature>
<feature type="compositionally biased region" description="Basic and acidic residues" evidence="6">
    <location>
        <begin position="36"/>
        <end position="50"/>
    </location>
</feature>
<evidence type="ECO:0000256" key="5">
    <source>
        <dbReference type="ARBA" id="ARBA00034321"/>
    </source>
</evidence>
<organism evidence="8">
    <name type="scientific">Ixodes ricinus</name>
    <name type="common">Common tick</name>
    <name type="synonym">Acarus ricinus</name>
    <dbReference type="NCBI Taxonomy" id="34613"/>
    <lineage>
        <taxon>Eukaryota</taxon>
        <taxon>Metazoa</taxon>
        <taxon>Ecdysozoa</taxon>
        <taxon>Arthropoda</taxon>
        <taxon>Chelicerata</taxon>
        <taxon>Arachnida</taxon>
        <taxon>Acari</taxon>
        <taxon>Parasitiformes</taxon>
        <taxon>Ixodida</taxon>
        <taxon>Ixodoidea</taxon>
        <taxon>Ixodidae</taxon>
        <taxon>Ixodinae</taxon>
        <taxon>Ixodes</taxon>
    </lineage>
</organism>
<dbReference type="EMBL" id="GANP01005339">
    <property type="protein sequence ID" value="JAB79129.1"/>
    <property type="molecule type" value="mRNA"/>
</dbReference>
<dbReference type="GO" id="GO:0005576">
    <property type="term" value="C:extracellular region"/>
    <property type="evidence" value="ECO:0007669"/>
    <property type="project" value="UniProtKB-SubCell"/>
</dbReference>
<evidence type="ECO:0000256" key="1">
    <source>
        <dbReference type="ARBA" id="ARBA00004613"/>
    </source>
</evidence>
<sequence length="128" mass="14230">KMLKMTVFIFFVLAGLCLAESSPVDSPSDDQSQNGETEKVQGDDGSKSGETEPPQEGNTRKPEPIGHGLPDFIGDERKKKSYVIRLVELCDSQHNSFKINEKNIFFENCTFTCISSVSNKPSMTKRIP</sequence>
<keyword evidence="4" id="KW-0325">Glycoprotein</keyword>
<evidence type="ECO:0000256" key="2">
    <source>
        <dbReference type="ARBA" id="ARBA00022525"/>
    </source>
</evidence>
<keyword evidence="2" id="KW-0964">Secreted</keyword>
<feature type="region of interest" description="Disordered" evidence="6">
    <location>
        <begin position="22"/>
        <end position="73"/>
    </location>
</feature>
<dbReference type="Pfam" id="PF12115">
    <property type="entry name" value="Salp15"/>
    <property type="match status" value="1"/>
</dbReference>
<evidence type="ECO:0000313" key="8">
    <source>
        <dbReference type="EMBL" id="JAB79129.1"/>
    </source>
</evidence>
<reference evidence="8" key="1">
    <citation type="journal article" date="2015" name="Sci. Rep.">
        <title>Tissue- and time-dependent transcription in Ixodes ricinus salivary glands and midguts when blood feeding on the vertebrate host.</title>
        <authorList>
            <person name="Kotsyfakis M."/>
            <person name="Schwarz A."/>
            <person name="Erhart J."/>
            <person name="Ribeiro J.M."/>
        </authorList>
    </citation>
    <scope>NUCLEOTIDE SEQUENCE</scope>
    <source>
        <tissue evidence="8">Salivary gland and midgut</tissue>
    </source>
</reference>
<accession>V5HMT4</accession>
<proteinExistence type="evidence at transcript level"/>
<evidence type="ECO:0000256" key="4">
    <source>
        <dbReference type="ARBA" id="ARBA00023180"/>
    </source>
</evidence>
<comment type="similarity">
    <text evidence="5">Belongs to the salp15 family.</text>
</comment>
<evidence type="ECO:0000256" key="7">
    <source>
        <dbReference type="SAM" id="SignalP"/>
    </source>
</evidence>
<feature type="compositionally biased region" description="Low complexity" evidence="6">
    <location>
        <begin position="22"/>
        <end position="33"/>
    </location>
</feature>
<evidence type="ECO:0000256" key="6">
    <source>
        <dbReference type="SAM" id="MobiDB-lite"/>
    </source>
</evidence>
<protein>
    <submittedName>
        <fullName evidence="8">Putative secreted protein</fullName>
    </submittedName>
</protein>
<feature type="non-terminal residue" evidence="8">
    <location>
        <position position="128"/>
    </location>
</feature>
<name>V5HMT4_IXORI</name>
<feature type="chain" id="PRO_5004736151" evidence="7">
    <location>
        <begin position="20"/>
        <end position="128"/>
    </location>
</feature>
<comment type="subcellular location">
    <subcellularLocation>
        <location evidence="1">Secreted</location>
    </subcellularLocation>
</comment>
<feature type="non-terminal residue" evidence="8">
    <location>
        <position position="1"/>
    </location>
</feature>